<protein>
    <recommendedName>
        <fullName evidence="3">F-box domain-containing protein</fullName>
    </recommendedName>
</protein>
<dbReference type="EMBL" id="CATQJA010002643">
    <property type="protein sequence ID" value="CAJ0576376.1"/>
    <property type="molecule type" value="Genomic_DNA"/>
</dbReference>
<feature type="non-terminal residue" evidence="1">
    <location>
        <position position="1"/>
    </location>
</feature>
<evidence type="ECO:0000313" key="1">
    <source>
        <dbReference type="EMBL" id="CAJ0576376.1"/>
    </source>
</evidence>
<reference evidence="1" key="1">
    <citation type="submission" date="2023-06" db="EMBL/GenBank/DDBJ databases">
        <authorList>
            <person name="Delattre M."/>
        </authorList>
    </citation>
    <scope>NUCLEOTIDE SEQUENCE</scope>
    <source>
        <strain evidence="1">AF72</strain>
    </source>
</reference>
<evidence type="ECO:0008006" key="3">
    <source>
        <dbReference type="Google" id="ProtNLM"/>
    </source>
</evidence>
<sequence>MDYSTLPREVRQNIIGFLGDDWKSFYKYAQSSKKNWIAAQSLPSKTWSINVELWGRRIQIREARRSFRIGHSATVYLLLNNSHVDELSLHDAWESWPKMTAKSLMIVVPKTLEPLHLLLDKFRPVGNYEKLELGWQTVTPEAIESLNNTACQVSFYLGRAEQNVMSYVALQHPWISVCVDHQLFLEVEAEARQILDHQLAEWMAGRRKIRQISYDVGGLISEGMMHRLVRNGAHVRMLNQLLWIDITRENNAHLTIISSPPENTTCRPLTQVIGREPLPQPHPGARVFIQAPHLN</sequence>
<name>A0AA36G322_9BILA</name>
<comment type="caution">
    <text evidence="1">The sequence shown here is derived from an EMBL/GenBank/DDBJ whole genome shotgun (WGS) entry which is preliminary data.</text>
</comment>
<keyword evidence="2" id="KW-1185">Reference proteome</keyword>
<proteinExistence type="predicted"/>
<evidence type="ECO:0000313" key="2">
    <source>
        <dbReference type="Proteomes" id="UP001177023"/>
    </source>
</evidence>
<gene>
    <name evidence="1" type="ORF">MSPICULIGERA_LOCUS14670</name>
</gene>
<organism evidence="1 2">
    <name type="scientific">Mesorhabditis spiculigera</name>
    <dbReference type="NCBI Taxonomy" id="96644"/>
    <lineage>
        <taxon>Eukaryota</taxon>
        <taxon>Metazoa</taxon>
        <taxon>Ecdysozoa</taxon>
        <taxon>Nematoda</taxon>
        <taxon>Chromadorea</taxon>
        <taxon>Rhabditida</taxon>
        <taxon>Rhabditina</taxon>
        <taxon>Rhabditomorpha</taxon>
        <taxon>Rhabditoidea</taxon>
        <taxon>Rhabditidae</taxon>
        <taxon>Mesorhabditinae</taxon>
        <taxon>Mesorhabditis</taxon>
    </lineage>
</organism>
<dbReference type="AlphaFoldDB" id="A0AA36G322"/>
<dbReference type="Proteomes" id="UP001177023">
    <property type="component" value="Unassembled WGS sequence"/>
</dbReference>
<accession>A0AA36G322</accession>